<dbReference type="Pfam" id="PF02796">
    <property type="entry name" value="HTH_7"/>
    <property type="match status" value="1"/>
</dbReference>
<dbReference type="SUPFAM" id="SSF53041">
    <property type="entry name" value="Resolvase-like"/>
    <property type="match status" value="1"/>
</dbReference>
<evidence type="ECO:0000256" key="6">
    <source>
        <dbReference type="PIRSR" id="PIRSR606118-50"/>
    </source>
</evidence>
<keyword evidence="3" id="KW-0230">DNA invertase</keyword>
<dbReference type="InterPro" id="IPR006119">
    <property type="entry name" value="Resolv_N"/>
</dbReference>
<dbReference type="InterPro" id="IPR050639">
    <property type="entry name" value="SSR_resolvase"/>
</dbReference>
<dbReference type="OrthoDB" id="9797501at2"/>
<evidence type="ECO:0000256" key="2">
    <source>
        <dbReference type="ARBA" id="ARBA00022908"/>
    </source>
</evidence>
<evidence type="ECO:0000313" key="10">
    <source>
        <dbReference type="Proteomes" id="UP000091979"/>
    </source>
</evidence>
<dbReference type="InterPro" id="IPR006120">
    <property type="entry name" value="Resolvase_HTH_dom"/>
</dbReference>
<evidence type="ECO:0000256" key="7">
    <source>
        <dbReference type="PROSITE-ProRule" id="PRU10137"/>
    </source>
</evidence>
<dbReference type="CDD" id="cd03768">
    <property type="entry name" value="SR_ResInv"/>
    <property type="match status" value="1"/>
</dbReference>
<dbReference type="PROSITE" id="PS00398">
    <property type="entry name" value="RECOMBINASES_2"/>
    <property type="match status" value="1"/>
</dbReference>
<dbReference type="PATRIC" id="fig|1560234.3.peg.1181"/>
<dbReference type="EMBL" id="JXMS01000002">
    <property type="protein sequence ID" value="OBQ56787.1"/>
    <property type="molecule type" value="Genomic_DNA"/>
</dbReference>
<dbReference type="SMART" id="SM00857">
    <property type="entry name" value="Resolvase"/>
    <property type="match status" value="1"/>
</dbReference>
<evidence type="ECO:0000256" key="5">
    <source>
        <dbReference type="ARBA" id="ARBA00023172"/>
    </source>
</evidence>
<dbReference type="PROSITE" id="PS00397">
    <property type="entry name" value="RECOMBINASES_1"/>
    <property type="match status" value="1"/>
</dbReference>
<reference evidence="9 10" key="1">
    <citation type="submission" date="2015-01" db="EMBL/GenBank/DDBJ databases">
        <title>Desulfovibrio sp. JC271 draft genome sequence.</title>
        <authorList>
            <person name="Shivani Y."/>
            <person name="Subhash Y."/>
            <person name="Sasikala C."/>
            <person name="Ramana C.V."/>
        </authorList>
    </citation>
    <scope>NUCLEOTIDE SEQUENCE [LARGE SCALE GENOMIC DNA]</scope>
    <source>
        <strain evidence="9 10">JC271</strain>
    </source>
</reference>
<dbReference type="InterPro" id="IPR036162">
    <property type="entry name" value="Resolvase-like_N_sf"/>
</dbReference>
<keyword evidence="5" id="KW-0233">DNA recombination</keyword>
<comment type="caution">
    <text evidence="9">The sequence shown here is derived from an EMBL/GenBank/DDBJ whole genome shotgun (WGS) entry which is preliminary data.</text>
</comment>
<feature type="active site" description="O-(5'-phospho-DNA)-serine intermediate" evidence="6 7">
    <location>
        <position position="10"/>
    </location>
</feature>
<dbReference type="GO" id="GO:0000150">
    <property type="term" value="F:DNA strand exchange activity"/>
    <property type="evidence" value="ECO:0007669"/>
    <property type="project" value="UniProtKB-KW"/>
</dbReference>
<dbReference type="PROSITE" id="PS51736">
    <property type="entry name" value="RECOMBINASES_3"/>
    <property type="match status" value="1"/>
</dbReference>
<dbReference type="PANTHER" id="PTHR30461">
    <property type="entry name" value="DNA-INVERTASE FROM LAMBDOID PROPHAGE"/>
    <property type="match status" value="1"/>
</dbReference>
<keyword evidence="2" id="KW-0229">DNA integration</keyword>
<dbReference type="PANTHER" id="PTHR30461:SF26">
    <property type="entry name" value="RESOLVASE HOMOLOG YNEB"/>
    <property type="match status" value="1"/>
</dbReference>
<keyword evidence="10" id="KW-1185">Reference proteome</keyword>
<evidence type="ECO:0000313" key="9">
    <source>
        <dbReference type="EMBL" id="OBQ56787.1"/>
    </source>
</evidence>
<proteinExistence type="inferred from homology"/>
<dbReference type="Gene3D" id="1.10.10.60">
    <property type="entry name" value="Homeodomain-like"/>
    <property type="match status" value="1"/>
</dbReference>
<evidence type="ECO:0000256" key="3">
    <source>
        <dbReference type="ARBA" id="ARBA00023100"/>
    </source>
</evidence>
<dbReference type="Pfam" id="PF00239">
    <property type="entry name" value="Resolvase"/>
    <property type="match status" value="1"/>
</dbReference>
<evidence type="ECO:0000259" key="8">
    <source>
        <dbReference type="PROSITE" id="PS51736"/>
    </source>
</evidence>
<evidence type="ECO:0000256" key="4">
    <source>
        <dbReference type="ARBA" id="ARBA00023125"/>
    </source>
</evidence>
<dbReference type="RefSeq" id="WP_066851851.1">
    <property type="nucleotide sequence ID" value="NZ_JXMS01000002.1"/>
</dbReference>
<accession>A0A1B7XMN7</accession>
<dbReference type="InterPro" id="IPR006118">
    <property type="entry name" value="Recombinase_CS"/>
</dbReference>
<sequence length="183" mass="20491">MKTFAYCRVSSTGQDTTMQVDAITQHYPEAIIFEEKLSGTNADRPKLQTILKVITEGEKLVVWKLDRLARNMADLLEIVSLLDEKGAALEILDQKIDTSTASGKAFLQMLGVFAEFETNLRKERQAAGIEKAKAAGKYKGRKRQFEREAVLEFVQQGNSISKTADKFGCSVSTVKRIKRQAKQ</sequence>
<comment type="similarity">
    <text evidence="1">Belongs to the site-specific recombinase resolvase family.</text>
</comment>
<evidence type="ECO:0000256" key="1">
    <source>
        <dbReference type="ARBA" id="ARBA00009913"/>
    </source>
</evidence>
<feature type="domain" description="Resolvase/invertase-type recombinase catalytic" evidence="8">
    <location>
        <begin position="2"/>
        <end position="136"/>
    </location>
</feature>
<dbReference type="FunFam" id="3.40.50.1390:FF:000001">
    <property type="entry name" value="DNA recombinase"/>
    <property type="match status" value="1"/>
</dbReference>
<keyword evidence="4" id="KW-0238">DNA-binding</keyword>
<protein>
    <submittedName>
        <fullName evidence="9">Integrase</fullName>
    </submittedName>
</protein>
<organism evidence="9 10">
    <name type="scientific">Halodesulfovibrio spirochaetisodalis</name>
    <dbReference type="NCBI Taxonomy" id="1560234"/>
    <lineage>
        <taxon>Bacteria</taxon>
        <taxon>Pseudomonadati</taxon>
        <taxon>Thermodesulfobacteriota</taxon>
        <taxon>Desulfovibrionia</taxon>
        <taxon>Desulfovibrionales</taxon>
        <taxon>Desulfovibrionaceae</taxon>
        <taxon>Halodesulfovibrio</taxon>
    </lineage>
</organism>
<dbReference type="Proteomes" id="UP000091979">
    <property type="component" value="Unassembled WGS sequence"/>
</dbReference>
<name>A0A1B7XMN7_9BACT</name>
<dbReference type="AlphaFoldDB" id="A0A1B7XMN7"/>
<dbReference type="STRING" id="1560234.SP90_01540"/>
<dbReference type="Gene3D" id="3.40.50.1390">
    <property type="entry name" value="Resolvase, N-terminal catalytic domain"/>
    <property type="match status" value="1"/>
</dbReference>
<gene>
    <name evidence="9" type="ORF">SP90_01540</name>
</gene>
<dbReference type="GO" id="GO:0015074">
    <property type="term" value="P:DNA integration"/>
    <property type="evidence" value="ECO:0007669"/>
    <property type="project" value="UniProtKB-KW"/>
</dbReference>
<dbReference type="GO" id="GO:0003677">
    <property type="term" value="F:DNA binding"/>
    <property type="evidence" value="ECO:0007669"/>
    <property type="project" value="UniProtKB-KW"/>
</dbReference>